<feature type="compositionally biased region" description="Polar residues" evidence="1">
    <location>
        <begin position="33"/>
        <end position="54"/>
    </location>
</feature>
<evidence type="ECO:0000256" key="2">
    <source>
        <dbReference type="SAM" id="SignalP"/>
    </source>
</evidence>
<dbReference type="Proteomes" id="UP000598820">
    <property type="component" value="Unassembled WGS sequence"/>
</dbReference>
<keyword evidence="2" id="KW-0732">Signal</keyword>
<evidence type="ECO:0000256" key="1">
    <source>
        <dbReference type="SAM" id="MobiDB-lite"/>
    </source>
</evidence>
<comment type="caution">
    <text evidence="3">The sequence shown here is derived from an EMBL/GenBank/DDBJ whole genome shotgun (WGS) entry which is preliminary data.</text>
</comment>
<proteinExistence type="predicted"/>
<dbReference type="EMBL" id="JACWZY010000006">
    <property type="protein sequence ID" value="MBD2700905.1"/>
    <property type="molecule type" value="Genomic_DNA"/>
</dbReference>
<feature type="signal peptide" evidence="2">
    <location>
        <begin position="1"/>
        <end position="32"/>
    </location>
</feature>
<organism evidence="3 4">
    <name type="scientific">Spirosoma profusum</name>
    <dbReference type="NCBI Taxonomy" id="2771354"/>
    <lineage>
        <taxon>Bacteria</taxon>
        <taxon>Pseudomonadati</taxon>
        <taxon>Bacteroidota</taxon>
        <taxon>Cytophagia</taxon>
        <taxon>Cytophagales</taxon>
        <taxon>Cytophagaceae</taxon>
        <taxon>Spirosoma</taxon>
    </lineage>
</organism>
<protein>
    <submittedName>
        <fullName evidence="3">Uncharacterized protein</fullName>
    </submittedName>
</protein>
<evidence type="ECO:0000313" key="4">
    <source>
        <dbReference type="Proteomes" id="UP000598820"/>
    </source>
</evidence>
<feature type="compositionally biased region" description="Basic and acidic residues" evidence="1">
    <location>
        <begin position="58"/>
        <end position="70"/>
    </location>
</feature>
<gene>
    <name evidence="3" type="ORF">IC229_09670</name>
</gene>
<sequence>MRASLLRNTNTFNVMKRYVFFISLLTGGLASASFGQNNSLPQSASTTESFQTAPVMNKADEQRRLQRDISQDTTKTKPKNRKQKRLRPDSLRRGGATRVDTVR</sequence>
<feature type="compositionally biased region" description="Basic residues" evidence="1">
    <location>
        <begin position="76"/>
        <end position="85"/>
    </location>
</feature>
<keyword evidence="4" id="KW-1185">Reference proteome</keyword>
<evidence type="ECO:0000313" key="3">
    <source>
        <dbReference type="EMBL" id="MBD2700905.1"/>
    </source>
</evidence>
<dbReference type="AlphaFoldDB" id="A0A927AS92"/>
<dbReference type="RefSeq" id="WP_190886762.1">
    <property type="nucleotide sequence ID" value="NZ_JACWZY010000006.1"/>
</dbReference>
<accession>A0A927AS92</accession>
<name>A0A927AS92_9BACT</name>
<feature type="region of interest" description="Disordered" evidence="1">
    <location>
        <begin position="33"/>
        <end position="103"/>
    </location>
</feature>
<feature type="chain" id="PRO_5036933027" evidence="2">
    <location>
        <begin position="33"/>
        <end position="103"/>
    </location>
</feature>
<reference evidence="3" key="1">
    <citation type="submission" date="2020-09" db="EMBL/GenBank/DDBJ databases">
        <authorList>
            <person name="Kim M.K."/>
        </authorList>
    </citation>
    <scope>NUCLEOTIDE SEQUENCE</scope>
    <source>
        <strain evidence="3">BT702</strain>
    </source>
</reference>